<evidence type="ECO:0000256" key="5">
    <source>
        <dbReference type="ARBA" id="ARBA00023136"/>
    </source>
</evidence>
<dbReference type="Pfam" id="PF10520">
    <property type="entry name" value="Lipid_desat"/>
    <property type="match status" value="1"/>
</dbReference>
<evidence type="ECO:0000313" key="9">
    <source>
        <dbReference type="Proteomes" id="UP001242480"/>
    </source>
</evidence>
<dbReference type="InterPro" id="IPR019547">
    <property type="entry name" value="Lipid_desat"/>
</dbReference>
<evidence type="ECO:0000313" key="8">
    <source>
        <dbReference type="EMBL" id="MDQ0471636.1"/>
    </source>
</evidence>
<feature type="transmembrane region" description="Helical" evidence="6">
    <location>
        <begin position="146"/>
        <end position="162"/>
    </location>
</feature>
<organism evidence="8 9">
    <name type="scientific">Labrys wisconsinensis</name>
    <dbReference type="NCBI Taxonomy" id="425677"/>
    <lineage>
        <taxon>Bacteria</taxon>
        <taxon>Pseudomonadati</taxon>
        <taxon>Pseudomonadota</taxon>
        <taxon>Alphaproteobacteria</taxon>
        <taxon>Hyphomicrobiales</taxon>
        <taxon>Xanthobacteraceae</taxon>
        <taxon>Labrys</taxon>
    </lineage>
</organism>
<feature type="domain" description="Lipid desaturase" evidence="7">
    <location>
        <begin position="97"/>
        <end position="215"/>
    </location>
</feature>
<feature type="transmembrane region" description="Helical" evidence="6">
    <location>
        <begin position="31"/>
        <end position="51"/>
    </location>
</feature>
<feature type="transmembrane region" description="Helical" evidence="6">
    <location>
        <begin position="120"/>
        <end position="140"/>
    </location>
</feature>
<evidence type="ECO:0000256" key="4">
    <source>
        <dbReference type="ARBA" id="ARBA00022989"/>
    </source>
</evidence>
<evidence type="ECO:0000256" key="6">
    <source>
        <dbReference type="SAM" id="Phobius"/>
    </source>
</evidence>
<keyword evidence="3 6" id="KW-0812">Transmembrane</keyword>
<evidence type="ECO:0000256" key="3">
    <source>
        <dbReference type="ARBA" id="ARBA00022692"/>
    </source>
</evidence>
<gene>
    <name evidence="8" type="ORF">QO011_004661</name>
</gene>
<proteinExistence type="inferred from homology"/>
<dbReference type="Proteomes" id="UP001242480">
    <property type="component" value="Unassembled WGS sequence"/>
</dbReference>
<name>A0ABU0JBI6_9HYPH</name>
<evidence type="ECO:0000259" key="7">
    <source>
        <dbReference type="Pfam" id="PF10520"/>
    </source>
</evidence>
<comment type="caution">
    <text evidence="8">The sequence shown here is derived from an EMBL/GenBank/DDBJ whole genome shotgun (WGS) entry which is preliminary data.</text>
</comment>
<dbReference type="RefSeq" id="WP_307277140.1">
    <property type="nucleotide sequence ID" value="NZ_JAUSVX010000009.1"/>
</dbReference>
<comment type="subcellular location">
    <subcellularLocation>
        <location evidence="1">Membrane</location>
        <topology evidence="1">Multi-pass membrane protein</topology>
    </subcellularLocation>
</comment>
<keyword evidence="4 6" id="KW-1133">Transmembrane helix</keyword>
<sequence length="233" mass="26641">MKMRLALLAFLVSFAANFIWLGGPLDWRMPLAAVAAWYLADLLSGLIHMYMDYRPVPPGSGLADVYFYKGSHDSEHYHTLRKQALARVGPIDRLAFDFKFHHPRPEVLGRRKLIYQVRSTVIVLSLPFSVELNAACLIWHVPNWLVAGAIVLIVAGSLSQYFHGSLHREKNPWFILFLRRIGLLMTPAAHAVHHTTLERDFSVINGWSNPLVNVIFRFLLRRHILKEDGLEPT</sequence>
<keyword evidence="5 6" id="KW-0472">Membrane</keyword>
<accession>A0ABU0JBI6</accession>
<reference evidence="8 9" key="1">
    <citation type="submission" date="2023-07" db="EMBL/GenBank/DDBJ databases">
        <title>Genomic Encyclopedia of Type Strains, Phase IV (KMG-IV): sequencing the most valuable type-strain genomes for metagenomic binning, comparative biology and taxonomic classification.</title>
        <authorList>
            <person name="Goeker M."/>
        </authorList>
    </citation>
    <scope>NUCLEOTIDE SEQUENCE [LARGE SCALE GENOMIC DNA]</scope>
    <source>
        <strain evidence="8 9">DSM 19619</strain>
    </source>
</reference>
<comment type="similarity">
    <text evidence="2">Belongs to the fatty acid desaturase CarF family.</text>
</comment>
<dbReference type="EMBL" id="JAUSVX010000009">
    <property type="protein sequence ID" value="MDQ0471636.1"/>
    <property type="molecule type" value="Genomic_DNA"/>
</dbReference>
<keyword evidence="9" id="KW-1185">Reference proteome</keyword>
<evidence type="ECO:0000256" key="1">
    <source>
        <dbReference type="ARBA" id="ARBA00004141"/>
    </source>
</evidence>
<evidence type="ECO:0000256" key="2">
    <source>
        <dbReference type="ARBA" id="ARBA00007620"/>
    </source>
</evidence>
<protein>
    <recommendedName>
        <fullName evidence="7">Lipid desaturase domain-containing protein</fullName>
    </recommendedName>
</protein>